<evidence type="ECO:0000256" key="1">
    <source>
        <dbReference type="SAM" id="Phobius"/>
    </source>
</evidence>
<keyword evidence="1" id="KW-1133">Transmembrane helix</keyword>
<gene>
    <name evidence="2" type="ORF">BU26DRAFT_563279</name>
</gene>
<evidence type="ECO:0000313" key="3">
    <source>
        <dbReference type="Proteomes" id="UP000800094"/>
    </source>
</evidence>
<feature type="transmembrane region" description="Helical" evidence="1">
    <location>
        <begin position="6"/>
        <end position="28"/>
    </location>
</feature>
<organism evidence="2 3">
    <name type="scientific">Trematosphaeria pertusa</name>
    <dbReference type="NCBI Taxonomy" id="390896"/>
    <lineage>
        <taxon>Eukaryota</taxon>
        <taxon>Fungi</taxon>
        <taxon>Dikarya</taxon>
        <taxon>Ascomycota</taxon>
        <taxon>Pezizomycotina</taxon>
        <taxon>Dothideomycetes</taxon>
        <taxon>Pleosporomycetidae</taxon>
        <taxon>Pleosporales</taxon>
        <taxon>Massarineae</taxon>
        <taxon>Trematosphaeriaceae</taxon>
        <taxon>Trematosphaeria</taxon>
    </lineage>
</organism>
<dbReference type="RefSeq" id="XP_033686341.1">
    <property type="nucleotide sequence ID" value="XM_033833143.1"/>
</dbReference>
<name>A0A6A6IM77_9PLEO</name>
<accession>A0A6A6IM77</accession>
<proteinExistence type="predicted"/>
<dbReference type="OrthoDB" id="3781639at2759"/>
<keyword evidence="3" id="KW-1185">Reference proteome</keyword>
<dbReference type="GeneID" id="54586473"/>
<dbReference type="Proteomes" id="UP000800094">
    <property type="component" value="Unassembled WGS sequence"/>
</dbReference>
<protein>
    <submittedName>
        <fullName evidence="2">Uncharacterized protein</fullName>
    </submittedName>
</protein>
<dbReference type="AlphaFoldDB" id="A0A6A6IM77"/>
<dbReference type="EMBL" id="ML987193">
    <property type="protein sequence ID" value="KAF2251337.1"/>
    <property type="molecule type" value="Genomic_DNA"/>
</dbReference>
<keyword evidence="1" id="KW-0812">Transmembrane</keyword>
<evidence type="ECO:0000313" key="2">
    <source>
        <dbReference type="EMBL" id="KAF2251337.1"/>
    </source>
</evidence>
<sequence>MRWKPAALTIIGRLLHAALVLTLTTLLFKTVYHAFFLLSAESTTPAELTLQAGRGGNQRARGPAPEEIAESLNTFWMSFDFDHCRNVCEASRIACRLRHCEQVPGVREWD</sequence>
<keyword evidence="1" id="KW-0472">Membrane</keyword>
<reference evidence="2" key="1">
    <citation type="journal article" date="2020" name="Stud. Mycol.">
        <title>101 Dothideomycetes genomes: a test case for predicting lifestyles and emergence of pathogens.</title>
        <authorList>
            <person name="Haridas S."/>
            <person name="Albert R."/>
            <person name="Binder M."/>
            <person name="Bloem J."/>
            <person name="Labutti K."/>
            <person name="Salamov A."/>
            <person name="Andreopoulos B."/>
            <person name="Baker S."/>
            <person name="Barry K."/>
            <person name="Bills G."/>
            <person name="Bluhm B."/>
            <person name="Cannon C."/>
            <person name="Castanera R."/>
            <person name="Culley D."/>
            <person name="Daum C."/>
            <person name="Ezra D."/>
            <person name="Gonzalez J."/>
            <person name="Henrissat B."/>
            <person name="Kuo A."/>
            <person name="Liang C."/>
            <person name="Lipzen A."/>
            <person name="Lutzoni F."/>
            <person name="Magnuson J."/>
            <person name="Mondo S."/>
            <person name="Nolan M."/>
            <person name="Ohm R."/>
            <person name="Pangilinan J."/>
            <person name="Park H.-J."/>
            <person name="Ramirez L."/>
            <person name="Alfaro M."/>
            <person name="Sun H."/>
            <person name="Tritt A."/>
            <person name="Yoshinaga Y."/>
            <person name="Zwiers L.-H."/>
            <person name="Turgeon B."/>
            <person name="Goodwin S."/>
            <person name="Spatafora J."/>
            <person name="Crous P."/>
            <person name="Grigoriev I."/>
        </authorList>
    </citation>
    <scope>NUCLEOTIDE SEQUENCE</scope>
    <source>
        <strain evidence="2">CBS 122368</strain>
    </source>
</reference>